<reference evidence="4" key="1">
    <citation type="journal article" date="2020" name="Stud. Mycol.">
        <title>101 Dothideomycetes genomes: a test case for predicting lifestyles and emergence of pathogens.</title>
        <authorList>
            <person name="Haridas S."/>
            <person name="Albert R."/>
            <person name="Binder M."/>
            <person name="Bloem J."/>
            <person name="Labutti K."/>
            <person name="Salamov A."/>
            <person name="Andreopoulos B."/>
            <person name="Baker S."/>
            <person name="Barry K."/>
            <person name="Bills G."/>
            <person name="Bluhm B."/>
            <person name="Cannon C."/>
            <person name="Castanera R."/>
            <person name="Culley D."/>
            <person name="Daum C."/>
            <person name="Ezra D."/>
            <person name="Gonzalez J."/>
            <person name="Henrissat B."/>
            <person name="Kuo A."/>
            <person name="Liang C."/>
            <person name="Lipzen A."/>
            <person name="Lutzoni F."/>
            <person name="Magnuson J."/>
            <person name="Mondo S."/>
            <person name="Nolan M."/>
            <person name="Ohm R."/>
            <person name="Pangilinan J."/>
            <person name="Park H.-J."/>
            <person name="Ramirez L."/>
            <person name="Alfaro M."/>
            <person name="Sun H."/>
            <person name="Tritt A."/>
            <person name="Yoshinaga Y."/>
            <person name="Zwiers L.-H."/>
            <person name="Turgeon B."/>
            <person name="Goodwin S."/>
            <person name="Spatafora J."/>
            <person name="Crous P."/>
            <person name="Grigoriev I."/>
        </authorList>
    </citation>
    <scope>NUCLEOTIDE SEQUENCE</scope>
    <source>
        <strain evidence="4">CBS 122367</strain>
    </source>
</reference>
<dbReference type="OrthoDB" id="8954335at2759"/>
<dbReference type="GO" id="GO:0005525">
    <property type="term" value="F:GTP binding"/>
    <property type="evidence" value="ECO:0007669"/>
    <property type="project" value="InterPro"/>
</dbReference>
<feature type="compositionally biased region" description="Basic and acidic residues" evidence="2">
    <location>
        <begin position="28"/>
        <end position="45"/>
    </location>
</feature>
<evidence type="ECO:0000256" key="1">
    <source>
        <dbReference type="SAM" id="Coils"/>
    </source>
</evidence>
<feature type="domain" description="G" evidence="3">
    <location>
        <begin position="55"/>
        <end position="113"/>
    </location>
</feature>
<proteinExistence type="predicted"/>
<evidence type="ECO:0000313" key="4">
    <source>
        <dbReference type="EMBL" id="KAF2690595.1"/>
    </source>
</evidence>
<feature type="compositionally biased region" description="Acidic residues" evidence="2">
    <location>
        <begin position="496"/>
        <end position="507"/>
    </location>
</feature>
<gene>
    <name evidence="4" type="ORF">K458DRAFT_382157</name>
</gene>
<sequence length="583" mass="65957">MRSNLELRDGRRLSEDSRSSHRVRERKSKGDAMVRRETEPPRRLAGEAPPPAIAILLLGLSGVGKSTFISHLTQERMQIGHSLTSCTKDVDGYSYIRSDGQQVYLLDTPGFDDTEADNICVLQKIAMLLNTIYDSGCIRLAGVLYLHRISDVRMAGSSVKSIRLIEKICGESNFGAVSIVTTMWELVEPDVAGNREQSLISTPHFFGRLAEGGATIIRHLNTFDSAVNIVEHILRKQQSAILDIQREMIVERKSLENTAAGQYLGGEFEQMRARYEQELEQLQEALEDAMQDNDDDLVTIISEQRREYEANILMAKLAQDQLATTPEQMEQQRMEWFAQKAKEAERATWEAEEKTPREIELEEQLARAEMEHIRELNKLRLANKGKAIENEKLKKEHRKLKETVKEQLYRERAEREKKDPRAELAEVMGRGFVALLQGAFGGHKAITQPLRRALTFPRAEKPLKLPQGSKTSDSKGRSSSQHQKPRKKKHGKQVPEDDFYEGPDEESYSSSNPDENPVRRMSQHAVPYAQAAAVAAASSHQQRVQPGFENVNYVQYPVDPSSYSRKSTSIALARAYPSSSQQQ</sequence>
<feature type="region of interest" description="Disordered" evidence="2">
    <location>
        <begin position="1"/>
        <end position="47"/>
    </location>
</feature>
<evidence type="ECO:0000313" key="5">
    <source>
        <dbReference type="Proteomes" id="UP000799291"/>
    </source>
</evidence>
<name>A0A6G1JKC9_9PLEO</name>
<feature type="coiled-coil region" evidence="1">
    <location>
        <begin position="376"/>
        <end position="410"/>
    </location>
</feature>
<feature type="compositionally biased region" description="Basic residues" evidence="2">
    <location>
        <begin position="483"/>
        <end position="492"/>
    </location>
</feature>
<feature type="region of interest" description="Disordered" evidence="2">
    <location>
        <begin position="457"/>
        <end position="543"/>
    </location>
</feature>
<dbReference type="Proteomes" id="UP000799291">
    <property type="component" value="Unassembled WGS sequence"/>
</dbReference>
<feature type="coiled-coil region" evidence="1">
    <location>
        <begin position="265"/>
        <end position="299"/>
    </location>
</feature>
<dbReference type="AlphaFoldDB" id="A0A6G1JKC9"/>
<dbReference type="EMBL" id="MU005570">
    <property type="protein sequence ID" value="KAF2690595.1"/>
    <property type="molecule type" value="Genomic_DNA"/>
</dbReference>
<keyword evidence="5" id="KW-1185">Reference proteome</keyword>
<dbReference type="InterPro" id="IPR027417">
    <property type="entry name" value="P-loop_NTPase"/>
</dbReference>
<dbReference type="SUPFAM" id="SSF52540">
    <property type="entry name" value="P-loop containing nucleoside triphosphate hydrolases"/>
    <property type="match status" value="1"/>
</dbReference>
<protein>
    <recommendedName>
        <fullName evidence="3">G domain-containing protein</fullName>
    </recommendedName>
</protein>
<dbReference type="CDD" id="cd00882">
    <property type="entry name" value="Ras_like_GTPase"/>
    <property type="match status" value="1"/>
</dbReference>
<evidence type="ECO:0000256" key="2">
    <source>
        <dbReference type="SAM" id="MobiDB-lite"/>
    </source>
</evidence>
<dbReference type="InterPro" id="IPR006073">
    <property type="entry name" value="GTP-bd"/>
</dbReference>
<organism evidence="4 5">
    <name type="scientific">Lentithecium fluviatile CBS 122367</name>
    <dbReference type="NCBI Taxonomy" id="1168545"/>
    <lineage>
        <taxon>Eukaryota</taxon>
        <taxon>Fungi</taxon>
        <taxon>Dikarya</taxon>
        <taxon>Ascomycota</taxon>
        <taxon>Pezizomycotina</taxon>
        <taxon>Dothideomycetes</taxon>
        <taxon>Pleosporomycetidae</taxon>
        <taxon>Pleosporales</taxon>
        <taxon>Massarineae</taxon>
        <taxon>Lentitheciaceae</taxon>
        <taxon>Lentithecium</taxon>
    </lineage>
</organism>
<evidence type="ECO:0000259" key="3">
    <source>
        <dbReference type="Pfam" id="PF01926"/>
    </source>
</evidence>
<feature type="compositionally biased region" description="Basic and acidic residues" evidence="2">
    <location>
        <begin position="1"/>
        <end position="19"/>
    </location>
</feature>
<keyword evidence="1" id="KW-0175">Coiled coil</keyword>
<dbReference type="Pfam" id="PF01926">
    <property type="entry name" value="MMR_HSR1"/>
    <property type="match status" value="1"/>
</dbReference>
<dbReference type="Gene3D" id="3.40.50.300">
    <property type="entry name" value="P-loop containing nucleotide triphosphate hydrolases"/>
    <property type="match status" value="1"/>
</dbReference>
<accession>A0A6G1JKC9</accession>
<feature type="compositionally biased region" description="Low complexity" evidence="2">
    <location>
        <begin position="523"/>
        <end position="543"/>
    </location>
</feature>